<evidence type="ECO:0000313" key="10">
    <source>
        <dbReference type="EMBL" id="SFC08464.1"/>
    </source>
</evidence>
<feature type="domain" description="MacB-like periplasmic core" evidence="9">
    <location>
        <begin position="27"/>
        <end position="193"/>
    </location>
</feature>
<dbReference type="OrthoDB" id="1522670at2"/>
<dbReference type="AlphaFoldDB" id="A0A1I1GAA6"/>
<dbReference type="RefSeq" id="WP_090972380.1">
    <property type="nucleotide sequence ID" value="NZ_FOLL01000004.1"/>
</dbReference>
<gene>
    <name evidence="10" type="ORF">SAMN05421747_10463</name>
</gene>
<comment type="similarity">
    <text evidence="2">Belongs to the ABC-4 integral membrane protein family. LolC/E subfamily.</text>
</comment>
<evidence type="ECO:0000259" key="8">
    <source>
        <dbReference type="Pfam" id="PF02687"/>
    </source>
</evidence>
<dbReference type="Pfam" id="PF02687">
    <property type="entry name" value="FtsX"/>
    <property type="match status" value="1"/>
</dbReference>
<dbReference type="GO" id="GO:0044874">
    <property type="term" value="P:lipoprotein localization to outer membrane"/>
    <property type="evidence" value="ECO:0007669"/>
    <property type="project" value="TreeGrafter"/>
</dbReference>
<keyword evidence="11" id="KW-1185">Reference proteome</keyword>
<dbReference type="InterPro" id="IPR025857">
    <property type="entry name" value="MacB_PCD"/>
</dbReference>
<dbReference type="EMBL" id="FOLL01000004">
    <property type="protein sequence ID" value="SFC08464.1"/>
    <property type="molecule type" value="Genomic_DNA"/>
</dbReference>
<sequence length="406" mass="44975">MNFPYFLAKRIAVSGQRTFSKLIVRVAIGAIALGVAAMMLSIAVLKGFKGEVTAKQRGFFGDIMLNTYDLNTSFEQAPFRLSPADIQELKSIPGVSDLRYYATKPGIINVNDEVEGVLFKGIDAQYDQRFLADVLVAGSSLDFADSIKANGQILISQHTANRLQLHVGDDFIMYFVQEPVRKRKFEIAGIYHTGVEELDKTYVVGALPLIRRLNNWEDDEVGGYEISIADFDGLYEVTAEVQDKLPIEVDAVNVRDQLPEIFQWLDLLDVNTVIILVLMMVVAVVNMVSALLITILERTSMIGVLKALGYTDGGIRKVFLYHAAYLVGLGLLLGNVLGIGLYAFQHNTRYFKLDEASYYVSYIPVSITTLEVVLLNMGVAAIALAVLLVPSYLISRISPVKAIQFR</sequence>
<evidence type="ECO:0000256" key="2">
    <source>
        <dbReference type="ARBA" id="ARBA00005236"/>
    </source>
</evidence>
<evidence type="ECO:0000256" key="4">
    <source>
        <dbReference type="ARBA" id="ARBA00022692"/>
    </source>
</evidence>
<evidence type="ECO:0000259" key="9">
    <source>
        <dbReference type="Pfam" id="PF12704"/>
    </source>
</evidence>
<accession>A0A1I1GAA6</accession>
<evidence type="ECO:0000256" key="3">
    <source>
        <dbReference type="ARBA" id="ARBA00022475"/>
    </source>
</evidence>
<reference evidence="11" key="1">
    <citation type="submission" date="2016-10" db="EMBL/GenBank/DDBJ databases">
        <authorList>
            <person name="Varghese N."/>
            <person name="Submissions S."/>
        </authorList>
    </citation>
    <scope>NUCLEOTIDE SEQUENCE [LARGE SCALE GENOMIC DNA]</scope>
    <source>
        <strain evidence="11">DSM 22900</strain>
    </source>
</reference>
<feature type="transmembrane region" description="Helical" evidence="7">
    <location>
        <begin position="22"/>
        <end position="45"/>
    </location>
</feature>
<feature type="domain" description="ABC3 transporter permease C-terminal" evidence="8">
    <location>
        <begin position="274"/>
        <end position="399"/>
    </location>
</feature>
<evidence type="ECO:0000256" key="6">
    <source>
        <dbReference type="ARBA" id="ARBA00023136"/>
    </source>
</evidence>
<keyword evidence="6 7" id="KW-0472">Membrane</keyword>
<comment type="subcellular location">
    <subcellularLocation>
        <location evidence="1">Cell membrane</location>
        <topology evidence="1">Multi-pass membrane protein</topology>
    </subcellularLocation>
</comment>
<evidence type="ECO:0000256" key="1">
    <source>
        <dbReference type="ARBA" id="ARBA00004651"/>
    </source>
</evidence>
<dbReference type="STRING" id="623281.SAMN05421747_10463"/>
<dbReference type="PANTHER" id="PTHR30489">
    <property type="entry name" value="LIPOPROTEIN-RELEASING SYSTEM TRANSMEMBRANE PROTEIN LOLE"/>
    <property type="match status" value="1"/>
</dbReference>
<dbReference type="GO" id="GO:0098797">
    <property type="term" value="C:plasma membrane protein complex"/>
    <property type="evidence" value="ECO:0007669"/>
    <property type="project" value="TreeGrafter"/>
</dbReference>
<evidence type="ECO:0000313" key="11">
    <source>
        <dbReference type="Proteomes" id="UP000199577"/>
    </source>
</evidence>
<feature type="transmembrane region" description="Helical" evidence="7">
    <location>
        <begin position="362"/>
        <end position="389"/>
    </location>
</feature>
<keyword evidence="5 7" id="KW-1133">Transmembrane helix</keyword>
<feature type="transmembrane region" description="Helical" evidence="7">
    <location>
        <begin position="318"/>
        <end position="342"/>
    </location>
</feature>
<organism evidence="10 11">
    <name type="scientific">Parapedobacter composti</name>
    <dbReference type="NCBI Taxonomy" id="623281"/>
    <lineage>
        <taxon>Bacteria</taxon>
        <taxon>Pseudomonadati</taxon>
        <taxon>Bacteroidota</taxon>
        <taxon>Sphingobacteriia</taxon>
        <taxon>Sphingobacteriales</taxon>
        <taxon>Sphingobacteriaceae</taxon>
        <taxon>Parapedobacter</taxon>
    </lineage>
</organism>
<dbReference type="PANTHER" id="PTHR30489:SF0">
    <property type="entry name" value="LIPOPROTEIN-RELEASING SYSTEM TRANSMEMBRANE PROTEIN LOLE"/>
    <property type="match status" value="1"/>
</dbReference>
<dbReference type="Pfam" id="PF12704">
    <property type="entry name" value="MacB_PCD"/>
    <property type="match status" value="1"/>
</dbReference>
<evidence type="ECO:0000256" key="5">
    <source>
        <dbReference type="ARBA" id="ARBA00022989"/>
    </source>
</evidence>
<keyword evidence="4 7" id="KW-0812">Transmembrane</keyword>
<evidence type="ECO:0000256" key="7">
    <source>
        <dbReference type="SAM" id="Phobius"/>
    </source>
</evidence>
<keyword evidence="10" id="KW-0449">Lipoprotein</keyword>
<keyword evidence="3" id="KW-1003">Cell membrane</keyword>
<proteinExistence type="inferred from homology"/>
<dbReference type="Proteomes" id="UP000199577">
    <property type="component" value="Unassembled WGS sequence"/>
</dbReference>
<name>A0A1I1GAA6_9SPHI</name>
<protein>
    <submittedName>
        <fullName evidence="10">Lipoprotein-releasing system permease protein</fullName>
    </submittedName>
</protein>
<dbReference type="InterPro" id="IPR051447">
    <property type="entry name" value="Lipoprotein-release_system"/>
</dbReference>
<dbReference type="InterPro" id="IPR003838">
    <property type="entry name" value="ABC3_permease_C"/>
</dbReference>
<feature type="transmembrane region" description="Helical" evidence="7">
    <location>
        <begin position="273"/>
        <end position="297"/>
    </location>
</feature>